<keyword evidence="5" id="KW-0028">Amino-acid biosynthesis</keyword>
<evidence type="ECO:0000256" key="5">
    <source>
        <dbReference type="ARBA" id="ARBA00022605"/>
    </source>
</evidence>
<evidence type="ECO:0000256" key="9">
    <source>
        <dbReference type="ARBA" id="ARBA00023136"/>
    </source>
</evidence>
<keyword evidence="7 10" id="KW-1133">Transmembrane helix</keyword>
<proteinExistence type="predicted"/>
<dbReference type="RefSeq" id="WP_262732390.1">
    <property type="nucleotide sequence ID" value="NZ_BAAAGF010000001.1"/>
</dbReference>
<evidence type="ECO:0000256" key="6">
    <source>
        <dbReference type="ARBA" id="ARBA00022692"/>
    </source>
</evidence>
<evidence type="ECO:0000256" key="7">
    <source>
        <dbReference type="ARBA" id="ARBA00022989"/>
    </source>
</evidence>
<comment type="caution">
    <text evidence="11">The sequence shown here is derived from an EMBL/GenBank/DDBJ whole genome shotgun (WGS) entry which is preliminary data.</text>
</comment>
<feature type="transmembrane region" description="Helical" evidence="10">
    <location>
        <begin position="205"/>
        <end position="227"/>
    </location>
</feature>
<evidence type="ECO:0000256" key="2">
    <source>
        <dbReference type="ARBA" id="ARBA00022448"/>
    </source>
</evidence>
<dbReference type="PANTHER" id="PTHR37468:SF1">
    <property type="entry name" value="SULFATE TRANSPORTER CYSZ"/>
    <property type="match status" value="1"/>
</dbReference>
<evidence type="ECO:0000313" key="11">
    <source>
        <dbReference type="EMBL" id="GAA0737586.1"/>
    </source>
</evidence>
<keyword evidence="9 10" id="KW-0472">Membrane</keyword>
<evidence type="ECO:0008006" key="13">
    <source>
        <dbReference type="Google" id="ProtNLM"/>
    </source>
</evidence>
<protein>
    <recommendedName>
        <fullName evidence="13">CysZ protein</fullName>
    </recommendedName>
</protein>
<accession>A0ABN1JED8</accession>
<keyword evidence="6 10" id="KW-0812">Transmembrane</keyword>
<evidence type="ECO:0000256" key="10">
    <source>
        <dbReference type="SAM" id="Phobius"/>
    </source>
</evidence>
<reference evidence="11 12" key="1">
    <citation type="journal article" date="2019" name="Int. J. Syst. Evol. Microbiol.">
        <title>The Global Catalogue of Microorganisms (GCM) 10K type strain sequencing project: providing services to taxonomists for standard genome sequencing and annotation.</title>
        <authorList>
            <consortium name="The Broad Institute Genomics Platform"/>
            <consortium name="The Broad Institute Genome Sequencing Center for Infectious Disease"/>
            <person name="Wu L."/>
            <person name="Ma J."/>
        </authorList>
    </citation>
    <scope>NUCLEOTIDE SEQUENCE [LARGE SCALE GENOMIC DNA]</scope>
    <source>
        <strain evidence="11 12">JCM 15976</strain>
    </source>
</reference>
<evidence type="ECO:0000256" key="1">
    <source>
        <dbReference type="ARBA" id="ARBA00004141"/>
    </source>
</evidence>
<name>A0ABN1JED8_9FLAO</name>
<sequence>MFKNIAKGIQAYFGALGLISKLKLWKYFAIPMAISLFTAIVIGLSAYGLSDNLGFYISKIWVWDWGKETFTTISNVIGGLTIIVLGLILYKHIIMALSAPFMSPVSEKIEAYLLNIEEHSHRNTSFKEQLWRGIRINLRNLCMELLLTIPILLISFIPVIGFLSSIILFLVQAYYAGFGNMDYTLERHFKYGESLRFVRKNRGVAIGNGIVFMLFLLIPVLGVILVLPFSVTAASKETVSILKANNHISSNA</sequence>
<comment type="subcellular location">
    <subcellularLocation>
        <location evidence="1">Membrane</location>
        <topology evidence="1">Multi-pass membrane protein</topology>
    </subcellularLocation>
</comment>
<dbReference type="PANTHER" id="PTHR37468">
    <property type="entry name" value="SULFATE TRANSPORTER CYSZ"/>
    <property type="match status" value="1"/>
</dbReference>
<evidence type="ECO:0000256" key="3">
    <source>
        <dbReference type="ARBA" id="ARBA00022475"/>
    </source>
</evidence>
<dbReference type="Proteomes" id="UP001500736">
    <property type="component" value="Unassembled WGS sequence"/>
</dbReference>
<organism evidence="11 12">
    <name type="scientific">Gaetbulibacter jejuensis</name>
    <dbReference type="NCBI Taxonomy" id="584607"/>
    <lineage>
        <taxon>Bacteria</taxon>
        <taxon>Pseudomonadati</taxon>
        <taxon>Bacteroidota</taxon>
        <taxon>Flavobacteriia</taxon>
        <taxon>Flavobacteriales</taxon>
        <taxon>Flavobacteriaceae</taxon>
        <taxon>Gaetbulibacter</taxon>
    </lineage>
</organism>
<keyword evidence="12" id="KW-1185">Reference proteome</keyword>
<evidence type="ECO:0000313" key="12">
    <source>
        <dbReference type="Proteomes" id="UP001500736"/>
    </source>
</evidence>
<dbReference type="InterPro" id="IPR050480">
    <property type="entry name" value="CysZ-like"/>
</dbReference>
<feature type="transmembrane region" description="Helical" evidence="10">
    <location>
        <begin position="69"/>
        <end position="90"/>
    </location>
</feature>
<evidence type="ECO:0000256" key="8">
    <source>
        <dbReference type="ARBA" id="ARBA00023032"/>
    </source>
</evidence>
<keyword evidence="3" id="KW-1003">Cell membrane</keyword>
<feature type="transmembrane region" description="Helical" evidence="10">
    <location>
        <begin position="27"/>
        <end position="49"/>
    </location>
</feature>
<feature type="transmembrane region" description="Helical" evidence="10">
    <location>
        <begin position="145"/>
        <end position="175"/>
    </location>
</feature>
<keyword evidence="2" id="KW-0813">Transport</keyword>
<keyword evidence="4" id="KW-0997">Cell inner membrane</keyword>
<keyword evidence="8" id="KW-0764">Sulfate transport</keyword>
<dbReference type="InterPro" id="IPR059112">
    <property type="entry name" value="CysZ/EI24"/>
</dbReference>
<dbReference type="EMBL" id="BAAAGF010000001">
    <property type="protein sequence ID" value="GAA0737586.1"/>
    <property type="molecule type" value="Genomic_DNA"/>
</dbReference>
<gene>
    <name evidence="11" type="ORF">GCM10009431_04650</name>
</gene>
<dbReference type="Pfam" id="PF07264">
    <property type="entry name" value="EI24"/>
    <property type="match status" value="1"/>
</dbReference>
<evidence type="ECO:0000256" key="4">
    <source>
        <dbReference type="ARBA" id="ARBA00022519"/>
    </source>
</evidence>